<accession>H8FPY0</accession>
<evidence type="ECO:0008006" key="3">
    <source>
        <dbReference type="Google" id="ProtNLM"/>
    </source>
</evidence>
<evidence type="ECO:0000313" key="2">
    <source>
        <dbReference type="Proteomes" id="UP000004169"/>
    </source>
</evidence>
<name>H8FPY0_MAGML</name>
<evidence type="ECO:0000313" key="1">
    <source>
        <dbReference type="EMBL" id="CCG40418.1"/>
    </source>
</evidence>
<sequence length="24" mass="2695">MAGRFTVVLDTCVLYPAPLRDLLM</sequence>
<gene>
    <name evidence="1" type="ORF">PHAMO_200003</name>
</gene>
<dbReference type="Proteomes" id="UP000004169">
    <property type="component" value="Unassembled WGS sequence"/>
</dbReference>
<keyword evidence="2" id="KW-1185">Reference proteome</keyword>
<organism evidence="1 2">
    <name type="scientific">Magnetospirillum molischianum DSM 120</name>
    <dbReference type="NCBI Taxonomy" id="1150626"/>
    <lineage>
        <taxon>Bacteria</taxon>
        <taxon>Pseudomonadati</taxon>
        <taxon>Pseudomonadota</taxon>
        <taxon>Alphaproteobacteria</taxon>
        <taxon>Rhodospirillales</taxon>
        <taxon>Rhodospirillaceae</taxon>
        <taxon>Magnetospirillum</taxon>
    </lineage>
</organism>
<comment type="caution">
    <text evidence="1">The sequence shown here is derived from an EMBL/GenBank/DDBJ whole genome shotgun (WGS) entry which is preliminary data.</text>
</comment>
<reference evidence="1 2" key="1">
    <citation type="journal article" date="2012" name="J. Bacteriol.">
        <title>Draft Genome Sequence of the Purple Photosynthetic Bacterium Phaeospirillum molischianum DSM120, a Particularly Versatile Bacterium.</title>
        <authorList>
            <person name="Duquesne K."/>
            <person name="Prima V."/>
            <person name="Ji B."/>
            <person name="Rouy Z."/>
            <person name="Medigue C."/>
            <person name="Talla E."/>
            <person name="Sturgis J.N."/>
        </authorList>
    </citation>
    <scope>NUCLEOTIDE SEQUENCE [LARGE SCALE GENOMIC DNA]</scope>
    <source>
        <strain evidence="2">DSM120</strain>
    </source>
</reference>
<proteinExistence type="predicted"/>
<dbReference type="EMBL" id="CAHP01000013">
    <property type="protein sequence ID" value="CCG40418.1"/>
    <property type="molecule type" value="Genomic_DNA"/>
</dbReference>
<protein>
    <recommendedName>
        <fullName evidence="3">PIN domain-containing protein</fullName>
    </recommendedName>
</protein>
<dbReference type="AlphaFoldDB" id="H8FPY0"/>